<evidence type="ECO:0000256" key="1">
    <source>
        <dbReference type="ARBA" id="ARBA00004123"/>
    </source>
</evidence>
<keyword evidence="8 9" id="KW-0687">Ribonucleoprotein</keyword>
<sequence length="113" mass="13104">MILSSKPRSEMTIQEVMEATKQQIEMGPLSLLKEAKQNKNNILISLRNNRKLACKLHSFDKHFNMILYDVTEIARLSSKNKGKKKKNGLIKERKFSNLFIRGDNVILIVKMED</sequence>
<dbReference type="PROSITE" id="PS52002">
    <property type="entry name" value="SM"/>
    <property type="match status" value="1"/>
</dbReference>
<comment type="similarity">
    <text evidence="3 9">Belongs to the snRNP core protein family.</text>
</comment>
<comment type="subcellular location">
    <subcellularLocation>
        <location evidence="2">Cytoplasm</location>
        <location evidence="2">Cytosol</location>
    </subcellularLocation>
    <subcellularLocation>
        <location evidence="1 9">Nucleus</location>
    </subcellularLocation>
</comment>
<evidence type="ECO:0000256" key="5">
    <source>
        <dbReference type="ARBA" id="ARBA00022664"/>
    </source>
</evidence>
<evidence type="ECO:0000313" key="12">
    <source>
        <dbReference type="Proteomes" id="UP001516464"/>
    </source>
</evidence>
<keyword evidence="12" id="KW-1185">Reference proteome</keyword>
<dbReference type="InterPro" id="IPR010920">
    <property type="entry name" value="LSM_dom_sf"/>
</dbReference>
<dbReference type="InterPro" id="IPR027248">
    <property type="entry name" value="Sm_D2"/>
</dbReference>
<keyword evidence="4" id="KW-0963">Cytoplasm</keyword>
<name>A0ABQ7HVM6_9MICR</name>
<evidence type="ECO:0000256" key="3">
    <source>
        <dbReference type="ARBA" id="ARBA00008146"/>
    </source>
</evidence>
<dbReference type="InterPro" id="IPR001163">
    <property type="entry name" value="Sm_dom_euk/arc"/>
</dbReference>
<evidence type="ECO:0000256" key="8">
    <source>
        <dbReference type="ARBA" id="ARBA00023274"/>
    </source>
</evidence>
<feature type="domain" description="Sm" evidence="10">
    <location>
        <begin position="29"/>
        <end position="113"/>
    </location>
</feature>
<dbReference type="GO" id="GO:1990904">
    <property type="term" value="C:ribonucleoprotein complex"/>
    <property type="evidence" value="ECO:0007669"/>
    <property type="project" value="UniProtKB-KW"/>
</dbReference>
<gene>
    <name evidence="11" type="primary">smd2</name>
    <name evidence="11" type="ORF">TCON_2574</name>
</gene>
<comment type="caution">
    <text evidence="11">The sequence shown here is derived from an EMBL/GenBank/DDBJ whole genome shotgun (WGS) entry which is preliminary data.</text>
</comment>
<evidence type="ECO:0000313" key="11">
    <source>
        <dbReference type="EMBL" id="KAF7678786.1"/>
    </source>
</evidence>
<evidence type="ECO:0000259" key="10">
    <source>
        <dbReference type="PROSITE" id="PS52002"/>
    </source>
</evidence>
<dbReference type="SMART" id="SM00651">
    <property type="entry name" value="Sm"/>
    <property type="match status" value="1"/>
</dbReference>
<dbReference type="PANTHER" id="PTHR12777">
    <property type="entry name" value="SMALL NUCLEAR RIBONUCLEOPROTEIN SM D2"/>
    <property type="match status" value="1"/>
</dbReference>
<evidence type="ECO:0000256" key="9">
    <source>
        <dbReference type="RuleBase" id="RU365051"/>
    </source>
</evidence>
<dbReference type="EMBL" id="SBIQ01000375">
    <property type="protein sequence ID" value="KAF7678786.1"/>
    <property type="molecule type" value="Genomic_DNA"/>
</dbReference>
<dbReference type="Pfam" id="PF01423">
    <property type="entry name" value="LSM"/>
    <property type="match status" value="1"/>
</dbReference>
<organism evidence="11 12">
    <name type="scientific">Astathelohania contejeani</name>
    <dbReference type="NCBI Taxonomy" id="164912"/>
    <lineage>
        <taxon>Eukaryota</taxon>
        <taxon>Fungi</taxon>
        <taxon>Fungi incertae sedis</taxon>
        <taxon>Microsporidia</taxon>
        <taxon>Astathelohaniidae</taxon>
        <taxon>Astathelohania</taxon>
    </lineage>
</organism>
<keyword evidence="6 9" id="KW-0508">mRNA splicing</keyword>
<dbReference type="SUPFAM" id="SSF50182">
    <property type="entry name" value="Sm-like ribonucleoproteins"/>
    <property type="match status" value="1"/>
</dbReference>
<dbReference type="Proteomes" id="UP001516464">
    <property type="component" value="Unassembled WGS sequence"/>
</dbReference>
<keyword evidence="5 9" id="KW-0507">mRNA processing</keyword>
<keyword evidence="7 9" id="KW-0539">Nucleus</keyword>
<evidence type="ECO:0000256" key="7">
    <source>
        <dbReference type="ARBA" id="ARBA00023242"/>
    </source>
</evidence>
<dbReference type="Gene3D" id="2.30.30.100">
    <property type="match status" value="1"/>
</dbReference>
<evidence type="ECO:0000256" key="2">
    <source>
        <dbReference type="ARBA" id="ARBA00004514"/>
    </source>
</evidence>
<dbReference type="InterPro" id="IPR047575">
    <property type="entry name" value="Sm"/>
</dbReference>
<evidence type="ECO:0000256" key="4">
    <source>
        <dbReference type="ARBA" id="ARBA00022490"/>
    </source>
</evidence>
<evidence type="ECO:0000256" key="6">
    <source>
        <dbReference type="ARBA" id="ARBA00023187"/>
    </source>
</evidence>
<proteinExistence type="inferred from homology"/>
<protein>
    <recommendedName>
        <fullName evidence="9">Small nuclear ribonucleoprotein Sm D2</fullName>
        <shortName evidence="9">Sm-D2</shortName>
    </recommendedName>
    <alternativeName>
        <fullName evidence="9">snRNP core protein D2</fullName>
    </alternativeName>
</protein>
<accession>A0ABQ7HVM6</accession>
<reference evidence="11 12" key="1">
    <citation type="submission" date="2019-01" db="EMBL/GenBank/DDBJ databases">
        <title>Genomes sequencing and comparative genomics of infectious freshwater microsporidia, Cucumispora dikerogammari and Thelohania contejeani.</title>
        <authorList>
            <person name="Cormier A."/>
            <person name="Giraud I."/>
            <person name="Wattier R."/>
            <person name="Teixeira M."/>
            <person name="Grandjean F."/>
            <person name="Rigaud T."/>
            <person name="Cordaux R."/>
        </authorList>
    </citation>
    <scope>NUCLEOTIDE SEQUENCE [LARGE SCALE GENOMIC DNA]</scope>
    <source>
        <strain evidence="11">T1</strain>
        <tissue evidence="11">Spores</tissue>
    </source>
</reference>